<comment type="subcellular location">
    <subcellularLocation>
        <location evidence="5">Cytoplasm</location>
    </subcellularLocation>
</comment>
<sequence length="256" mass="27003">MKIGFIGIGKMAGAIITGLKASNFDIIISDRTVASSQDKAEALGVAYAKDHQDLIQQADLVVIGIKPQMLENLFGELAINKPILSMCAGVSLDKLASLTNSNLPIIRIMPNLNAQILKSTTAICRNKQVSDQLFEIAQSITNAFGTTFILPEKDFDAFTALAGSSPAYMLALLEAFAMAGVKHGFTKQDAIAMVTQTMAATAENLLLSDDTPTSMIDKIASPGGTTIAGLVDLEKTGFAASAISAIEATIEKSKNF</sequence>
<dbReference type="Proteomes" id="UP001595807">
    <property type="component" value="Unassembled WGS sequence"/>
</dbReference>
<dbReference type="RefSeq" id="WP_380426766.1">
    <property type="nucleotide sequence ID" value="NZ_JBHRZV010000049.1"/>
</dbReference>
<dbReference type="InterPro" id="IPR000304">
    <property type="entry name" value="Pyrroline-COOH_reductase"/>
</dbReference>
<comment type="catalytic activity">
    <reaction evidence="5">
        <text>L-proline + NAD(+) = (S)-1-pyrroline-5-carboxylate + NADH + 2 H(+)</text>
        <dbReference type="Rhea" id="RHEA:14105"/>
        <dbReference type="ChEBI" id="CHEBI:15378"/>
        <dbReference type="ChEBI" id="CHEBI:17388"/>
        <dbReference type="ChEBI" id="CHEBI:57540"/>
        <dbReference type="ChEBI" id="CHEBI:57945"/>
        <dbReference type="ChEBI" id="CHEBI:60039"/>
        <dbReference type="EC" id="1.5.1.2"/>
    </reaction>
</comment>
<comment type="similarity">
    <text evidence="1 5">Belongs to the pyrroline-5-carboxylate reductase family.</text>
</comment>
<evidence type="ECO:0000256" key="1">
    <source>
        <dbReference type="ARBA" id="ARBA00005525"/>
    </source>
</evidence>
<evidence type="ECO:0000313" key="10">
    <source>
        <dbReference type="Proteomes" id="UP001595807"/>
    </source>
</evidence>
<evidence type="ECO:0000256" key="4">
    <source>
        <dbReference type="ARBA" id="ARBA00023002"/>
    </source>
</evidence>
<dbReference type="PANTHER" id="PTHR11645:SF0">
    <property type="entry name" value="PYRROLINE-5-CARBOXYLATE REDUCTASE 3"/>
    <property type="match status" value="1"/>
</dbReference>
<organism evidence="9 10">
    <name type="scientific">Streptococcus caprae</name>
    <dbReference type="NCBI Taxonomy" id="1640501"/>
    <lineage>
        <taxon>Bacteria</taxon>
        <taxon>Bacillati</taxon>
        <taxon>Bacillota</taxon>
        <taxon>Bacilli</taxon>
        <taxon>Lactobacillales</taxon>
        <taxon>Streptococcaceae</taxon>
        <taxon>Streptococcus</taxon>
    </lineage>
</organism>
<reference evidence="10" key="1">
    <citation type="journal article" date="2019" name="Int. J. Syst. Evol. Microbiol.">
        <title>The Global Catalogue of Microorganisms (GCM) 10K type strain sequencing project: providing services to taxonomists for standard genome sequencing and annotation.</title>
        <authorList>
            <consortium name="The Broad Institute Genomics Platform"/>
            <consortium name="The Broad Institute Genome Sequencing Center for Infectious Disease"/>
            <person name="Wu L."/>
            <person name="Ma J."/>
        </authorList>
    </citation>
    <scope>NUCLEOTIDE SEQUENCE [LARGE SCALE GENOMIC DNA]</scope>
    <source>
        <strain evidence="10">CCUG 67170</strain>
    </source>
</reference>
<feature type="domain" description="Pyrroline-5-carboxylate reductase dimerisation" evidence="8">
    <location>
        <begin position="152"/>
        <end position="255"/>
    </location>
</feature>
<dbReference type="GO" id="GO:0004735">
    <property type="term" value="F:pyrroline-5-carboxylate reductase activity"/>
    <property type="evidence" value="ECO:0007669"/>
    <property type="project" value="UniProtKB-EC"/>
</dbReference>
<dbReference type="HAMAP" id="MF_01925">
    <property type="entry name" value="P5C_reductase"/>
    <property type="match status" value="1"/>
</dbReference>
<dbReference type="EC" id="1.5.1.2" evidence="5 6"/>
<evidence type="ECO:0000256" key="3">
    <source>
        <dbReference type="ARBA" id="ARBA00022857"/>
    </source>
</evidence>
<dbReference type="InterPro" id="IPR036291">
    <property type="entry name" value="NAD(P)-bd_dom_sf"/>
</dbReference>
<keyword evidence="2 5" id="KW-0641">Proline biosynthesis</keyword>
<evidence type="ECO:0000259" key="7">
    <source>
        <dbReference type="Pfam" id="PF03807"/>
    </source>
</evidence>
<evidence type="ECO:0000256" key="2">
    <source>
        <dbReference type="ARBA" id="ARBA00022650"/>
    </source>
</evidence>
<dbReference type="EMBL" id="JBHRZV010000049">
    <property type="protein sequence ID" value="MFC3928325.1"/>
    <property type="molecule type" value="Genomic_DNA"/>
</dbReference>
<feature type="domain" description="Pyrroline-5-carboxylate reductase catalytic N-terminal" evidence="7">
    <location>
        <begin position="2"/>
        <end position="83"/>
    </location>
</feature>
<keyword evidence="3 5" id="KW-0521">NADP</keyword>
<proteinExistence type="inferred from homology"/>
<comment type="caution">
    <text evidence="9">The sequence shown here is derived from an EMBL/GenBank/DDBJ whole genome shotgun (WGS) entry which is preliminary data.</text>
</comment>
<gene>
    <name evidence="5 9" type="primary">proC</name>
    <name evidence="9" type="ORF">ACFORF_07075</name>
</gene>
<dbReference type="NCBIfam" id="TIGR00112">
    <property type="entry name" value="proC"/>
    <property type="match status" value="1"/>
</dbReference>
<dbReference type="PIRSF" id="PIRSF000193">
    <property type="entry name" value="Pyrrol-5-carb_rd"/>
    <property type="match status" value="1"/>
</dbReference>
<dbReference type="InterPro" id="IPR028939">
    <property type="entry name" value="P5C_Rdtase_cat_N"/>
</dbReference>
<dbReference type="Gene3D" id="1.10.3730.10">
    <property type="entry name" value="ProC C-terminal domain-like"/>
    <property type="match status" value="1"/>
</dbReference>
<accession>A0ABV8CW44</accession>
<evidence type="ECO:0000256" key="6">
    <source>
        <dbReference type="NCBIfam" id="TIGR00112"/>
    </source>
</evidence>
<comment type="pathway">
    <text evidence="5">Amino-acid biosynthesis; L-proline biosynthesis; L-proline from L-glutamate 5-semialdehyde: step 1/1.</text>
</comment>
<keyword evidence="5" id="KW-0028">Amino-acid biosynthesis</keyword>
<dbReference type="Pfam" id="PF14748">
    <property type="entry name" value="P5CR_dimer"/>
    <property type="match status" value="1"/>
</dbReference>
<protein>
    <recommendedName>
        <fullName evidence="5 6">Pyrroline-5-carboxylate reductase</fullName>
        <shortName evidence="5">P5C reductase</shortName>
        <shortName evidence="5">P5CR</shortName>
        <ecNumber evidence="5 6">1.5.1.2</ecNumber>
    </recommendedName>
    <alternativeName>
        <fullName evidence="5">PCA reductase</fullName>
    </alternativeName>
</protein>
<dbReference type="InterPro" id="IPR029036">
    <property type="entry name" value="P5CR_dimer"/>
</dbReference>
<name>A0ABV8CW44_9STRE</name>
<dbReference type="SUPFAM" id="SSF51735">
    <property type="entry name" value="NAD(P)-binding Rossmann-fold domains"/>
    <property type="match status" value="1"/>
</dbReference>
<dbReference type="PANTHER" id="PTHR11645">
    <property type="entry name" value="PYRROLINE-5-CARBOXYLATE REDUCTASE"/>
    <property type="match status" value="1"/>
</dbReference>
<comment type="catalytic activity">
    <reaction evidence="5">
        <text>L-proline + NADP(+) = (S)-1-pyrroline-5-carboxylate + NADPH + 2 H(+)</text>
        <dbReference type="Rhea" id="RHEA:14109"/>
        <dbReference type="ChEBI" id="CHEBI:15378"/>
        <dbReference type="ChEBI" id="CHEBI:17388"/>
        <dbReference type="ChEBI" id="CHEBI:57783"/>
        <dbReference type="ChEBI" id="CHEBI:58349"/>
        <dbReference type="ChEBI" id="CHEBI:60039"/>
        <dbReference type="EC" id="1.5.1.2"/>
    </reaction>
</comment>
<comment type="function">
    <text evidence="5">Catalyzes the reduction of 1-pyrroline-5-carboxylate (PCA) to L-proline.</text>
</comment>
<evidence type="ECO:0000256" key="5">
    <source>
        <dbReference type="HAMAP-Rule" id="MF_01925"/>
    </source>
</evidence>
<dbReference type="Pfam" id="PF03807">
    <property type="entry name" value="F420_oxidored"/>
    <property type="match status" value="1"/>
</dbReference>
<dbReference type="InterPro" id="IPR008927">
    <property type="entry name" value="6-PGluconate_DH-like_C_sf"/>
</dbReference>
<keyword evidence="10" id="KW-1185">Reference proteome</keyword>
<keyword evidence="4 5" id="KW-0560">Oxidoreductase</keyword>
<dbReference type="Gene3D" id="3.40.50.720">
    <property type="entry name" value="NAD(P)-binding Rossmann-like Domain"/>
    <property type="match status" value="1"/>
</dbReference>
<keyword evidence="5" id="KW-0963">Cytoplasm</keyword>
<evidence type="ECO:0000259" key="8">
    <source>
        <dbReference type="Pfam" id="PF14748"/>
    </source>
</evidence>
<evidence type="ECO:0000313" key="9">
    <source>
        <dbReference type="EMBL" id="MFC3928325.1"/>
    </source>
</evidence>
<dbReference type="SUPFAM" id="SSF48179">
    <property type="entry name" value="6-phosphogluconate dehydrogenase C-terminal domain-like"/>
    <property type="match status" value="1"/>
</dbReference>